<dbReference type="RefSeq" id="WP_146513685.1">
    <property type="nucleotide sequence ID" value="NZ_SJPI01000001.1"/>
</dbReference>
<sequence precursor="true">MKKLALTFLTVALAVPMIVSGPEAQGQNAILSNLYGQGVHATYAGKYQDAYDYLSMAINSGSKDPRVYYFRGIVADRMGRPYESESDWQQGAVLEAQGKIVGSIGRALSRFQGQGRMKLEAIRQKAKLQYLAESAMRSQQRFGEIQAAEGDVLRAAPSRPAPPPAPPIAGDDNPFGDDTSEPEVEADDALEGAMDDPFGDAPAGTAPADAGDAFDADAPAADDPFGGSGDSPAGDDDPFGGSSDDPFGGSDDDPFGS</sequence>
<feature type="compositionally biased region" description="Low complexity" evidence="1">
    <location>
        <begin position="239"/>
        <end position="249"/>
    </location>
</feature>
<proteinExistence type="predicted"/>
<feature type="compositionally biased region" description="Low complexity" evidence="1">
    <location>
        <begin position="199"/>
        <end position="225"/>
    </location>
</feature>
<organism evidence="3 4">
    <name type="scientific">Rubripirellula amarantea</name>
    <dbReference type="NCBI Taxonomy" id="2527999"/>
    <lineage>
        <taxon>Bacteria</taxon>
        <taxon>Pseudomonadati</taxon>
        <taxon>Planctomycetota</taxon>
        <taxon>Planctomycetia</taxon>
        <taxon>Pirellulales</taxon>
        <taxon>Pirellulaceae</taxon>
        <taxon>Rubripirellula</taxon>
    </lineage>
</organism>
<protein>
    <recommendedName>
        <fullName evidence="5">Tetratricopeptide repeat protein</fullName>
    </recommendedName>
</protein>
<dbReference type="Proteomes" id="UP000316598">
    <property type="component" value="Unassembled WGS sequence"/>
</dbReference>
<feature type="chain" id="PRO_5023016757" description="Tetratricopeptide repeat protein" evidence="2">
    <location>
        <begin position="25"/>
        <end position="257"/>
    </location>
</feature>
<dbReference type="SUPFAM" id="SSF48452">
    <property type="entry name" value="TPR-like"/>
    <property type="match status" value="1"/>
</dbReference>
<evidence type="ECO:0008006" key="5">
    <source>
        <dbReference type="Google" id="ProtNLM"/>
    </source>
</evidence>
<keyword evidence="4" id="KW-1185">Reference proteome</keyword>
<dbReference type="Gene3D" id="1.25.40.10">
    <property type="entry name" value="Tetratricopeptide repeat domain"/>
    <property type="match status" value="1"/>
</dbReference>
<evidence type="ECO:0000313" key="4">
    <source>
        <dbReference type="Proteomes" id="UP000316598"/>
    </source>
</evidence>
<accession>A0A5C5WS85</accession>
<feature type="region of interest" description="Disordered" evidence="1">
    <location>
        <begin position="155"/>
        <end position="257"/>
    </location>
</feature>
<dbReference type="OrthoDB" id="292244at2"/>
<feature type="compositionally biased region" description="Acidic residues" evidence="1">
    <location>
        <begin position="174"/>
        <end position="198"/>
    </location>
</feature>
<keyword evidence="2" id="KW-0732">Signal</keyword>
<evidence type="ECO:0000313" key="3">
    <source>
        <dbReference type="EMBL" id="TWT53467.1"/>
    </source>
</evidence>
<gene>
    <name evidence="3" type="ORF">Pla22_10960</name>
</gene>
<name>A0A5C5WS85_9BACT</name>
<dbReference type="EMBL" id="SJPI01000001">
    <property type="protein sequence ID" value="TWT53467.1"/>
    <property type="molecule type" value="Genomic_DNA"/>
</dbReference>
<dbReference type="AlphaFoldDB" id="A0A5C5WS85"/>
<evidence type="ECO:0000256" key="1">
    <source>
        <dbReference type="SAM" id="MobiDB-lite"/>
    </source>
</evidence>
<comment type="caution">
    <text evidence="3">The sequence shown here is derived from an EMBL/GenBank/DDBJ whole genome shotgun (WGS) entry which is preliminary data.</text>
</comment>
<reference evidence="3 4" key="1">
    <citation type="submission" date="2019-02" db="EMBL/GenBank/DDBJ databases">
        <title>Deep-cultivation of Planctomycetes and their phenomic and genomic characterization uncovers novel biology.</title>
        <authorList>
            <person name="Wiegand S."/>
            <person name="Jogler M."/>
            <person name="Boedeker C."/>
            <person name="Pinto D."/>
            <person name="Vollmers J."/>
            <person name="Rivas-Marin E."/>
            <person name="Kohn T."/>
            <person name="Peeters S.H."/>
            <person name="Heuer A."/>
            <person name="Rast P."/>
            <person name="Oberbeckmann S."/>
            <person name="Bunk B."/>
            <person name="Jeske O."/>
            <person name="Meyerdierks A."/>
            <person name="Storesund J.E."/>
            <person name="Kallscheuer N."/>
            <person name="Luecker S."/>
            <person name="Lage O.M."/>
            <person name="Pohl T."/>
            <person name="Merkel B.J."/>
            <person name="Hornburger P."/>
            <person name="Mueller R.-W."/>
            <person name="Bruemmer F."/>
            <person name="Labrenz M."/>
            <person name="Spormann A.M."/>
            <person name="Op Den Camp H."/>
            <person name="Overmann J."/>
            <person name="Amann R."/>
            <person name="Jetten M.S.M."/>
            <person name="Mascher T."/>
            <person name="Medema M.H."/>
            <person name="Devos D.P."/>
            <person name="Kaster A.-K."/>
            <person name="Ovreas L."/>
            <person name="Rohde M."/>
            <person name="Galperin M.Y."/>
            <person name="Jogler C."/>
        </authorList>
    </citation>
    <scope>NUCLEOTIDE SEQUENCE [LARGE SCALE GENOMIC DNA]</scope>
    <source>
        <strain evidence="3 4">Pla22</strain>
    </source>
</reference>
<feature type="signal peptide" evidence="2">
    <location>
        <begin position="1"/>
        <end position="24"/>
    </location>
</feature>
<dbReference type="InterPro" id="IPR011990">
    <property type="entry name" value="TPR-like_helical_dom_sf"/>
</dbReference>
<evidence type="ECO:0000256" key="2">
    <source>
        <dbReference type="SAM" id="SignalP"/>
    </source>
</evidence>